<gene>
    <name evidence="2" type="ORF">BO72DRAFT_449448</name>
</gene>
<feature type="region of interest" description="Disordered" evidence="1">
    <location>
        <begin position="1"/>
        <end position="20"/>
    </location>
</feature>
<organism evidence="2 3">
    <name type="scientific">Aspergillus fijiensis CBS 313.89</name>
    <dbReference type="NCBI Taxonomy" id="1448319"/>
    <lineage>
        <taxon>Eukaryota</taxon>
        <taxon>Fungi</taxon>
        <taxon>Dikarya</taxon>
        <taxon>Ascomycota</taxon>
        <taxon>Pezizomycotina</taxon>
        <taxon>Eurotiomycetes</taxon>
        <taxon>Eurotiomycetidae</taxon>
        <taxon>Eurotiales</taxon>
        <taxon>Aspergillaceae</taxon>
        <taxon>Aspergillus</taxon>
    </lineage>
</organism>
<dbReference type="EMBL" id="KZ824654">
    <property type="protein sequence ID" value="RAK75731.1"/>
    <property type="molecule type" value="Genomic_DNA"/>
</dbReference>
<dbReference type="RefSeq" id="XP_040799741.1">
    <property type="nucleotide sequence ID" value="XM_040945025.1"/>
</dbReference>
<dbReference type="GeneID" id="63862358"/>
<dbReference type="Proteomes" id="UP000249789">
    <property type="component" value="Unassembled WGS sequence"/>
</dbReference>
<accession>A0A8G1RQL6</accession>
<name>A0A8G1RQL6_9EURO</name>
<protein>
    <submittedName>
        <fullName evidence="2">Uncharacterized protein</fullName>
    </submittedName>
</protein>
<evidence type="ECO:0000256" key="1">
    <source>
        <dbReference type="SAM" id="MobiDB-lite"/>
    </source>
</evidence>
<dbReference type="AlphaFoldDB" id="A0A8G1RQL6"/>
<feature type="region of interest" description="Disordered" evidence="1">
    <location>
        <begin position="45"/>
        <end position="68"/>
    </location>
</feature>
<evidence type="ECO:0000313" key="3">
    <source>
        <dbReference type="Proteomes" id="UP000249789"/>
    </source>
</evidence>
<evidence type="ECO:0000313" key="2">
    <source>
        <dbReference type="EMBL" id="RAK75731.1"/>
    </source>
</evidence>
<dbReference type="VEuPathDB" id="FungiDB:BO72DRAFT_449448"/>
<reference evidence="2 3" key="1">
    <citation type="submission" date="2018-02" db="EMBL/GenBank/DDBJ databases">
        <title>The genomes of Aspergillus section Nigri reveals drivers in fungal speciation.</title>
        <authorList>
            <consortium name="DOE Joint Genome Institute"/>
            <person name="Vesth T.C."/>
            <person name="Nybo J."/>
            <person name="Theobald S."/>
            <person name="Brandl J."/>
            <person name="Frisvad J.C."/>
            <person name="Nielsen K.F."/>
            <person name="Lyhne E.K."/>
            <person name="Kogle M.E."/>
            <person name="Kuo A."/>
            <person name="Riley R."/>
            <person name="Clum A."/>
            <person name="Nolan M."/>
            <person name="Lipzen A."/>
            <person name="Salamov A."/>
            <person name="Henrissat B."/>
            <person name="Wiebenga A."/>
            <person name="De vries R.P."/>
            <person name="Grigoriev I.V."/>
            <person name="Mortensen U.H."/>
            <person name="Andersen M.R."/>
            <person name="Baker S.E."/>
        </authorList>
    </citation>
    <scope>NUCLEOTIDE SEQUENCE [LARGE SCALE GENOMIC DNA]</scope>
    <source>
        <strain evidence="2 3">CBS 313.89</strain>
    </source>
</reference>
<keyword evidence="3" id="KW-1185">Reference proteome</keyword>
<sequence>MSPSTSQRDASPPPARPSMIANGQACAALPRETIPADGCITWRAAPVTGPRGEQAEAGSLRSVPPPQS</sequence>
<proteinExistence type="predicted"/>